<dbReference type="OrthoDB" id="6436931at2759"/>
<dbReference type="InterPro" id="IPR025901">
    <property type="entry name" value="Kinesin-assoc_MT-bd_dom"/>
</dbReference>
<proteinExistence type="predicted"/>
<accession>A0A9W9Z523</accession>
<feature type="domain" description="Kinesin-associated microtubule-binding" evidence="1">
    <location>
        <begin position="180"/>
        <end position="217"/>
    </location>
</feature>
<reference evidence="2" key="1">
    <citation type="submission" date="2023-01" db="EMBL/GenBank/DDBJ databases">
        <title>Genome assembly of the deep-sea coral Lophelia pertusa.</title>
        <authorList>
            <person name="Herrera S."/>
            <person name="Cordes E."/>
        </authorList>
    </citation>
    <scope>NUCLEOTIDE SEQUENCE</scope>
    <source>
        <strain evidence="2">USNM1676648</strain>
        <tissue evidence="2">Polyp</tissue>
    </source>
</reference>
<sequence length="234" mass="27265">MKNVLIVDVHFHDRTYSSTFFKAIDDVAYFKSVNDKTRLITHLSDDRQARPFRTTLLRHNRVSNRLKNKFTRSQDLHKGVEDDVVNASRKVDELAVQWKNMLDESFSEHLVTLKSCSSEQQSAVKVCEEQLEQHYSDVRNELVLSRQLSDHSEAVNTWSGDQNKLVEQVNTRVSQFLLEDLKDDLPTGTTPQRRPFDYPTKLIRTEPHNVLRERFQASCIPPPYSPEPQQIKVE</sequence>
<dbReference type="AlphaFoldDB" id="A0A9W9Z523"/>
<evidence type="ECO:0000259" key="1">
    <source>
        <dbReference type="Pfam" id="PF13931"/>
    </source>
</evidence>
<dbReference type="EMBL" id="MU826826">
    <property type="protein sequence ID" value="KAJ7375172.1"/>
    <property type="molecule type" value="Genomic_DNA"/>
</dbReference>
<keyword evidence="3" id="KW-1185">Reference proteome</keyword>
<dbReference type="Proteomes" id="UP001163046">
    <property type="component" value="Unassembled WGS sequence"/>
</dbReference>
<gene>
    <name evidence="2" type="primary">KIF11_1</name>
    <name evidence="2" type="ORF">OS493_001910</name>
</gene>
<dbReference type="Pfam" id="PF13931">
    <property type="entry name" value="Microtub_bind"/>
    <property type="match status" value="1"/>
</dbReference>
<name>A0A9W9Z523_9CNID</name>
<dbReference type="GO" id="GO:0008017">
    <property type="term" value="F:microtubule binding"/>
    <property type="evidence" value="ECO:0007669"/>
    <property type="project" value="InterPro"/>
</dbReference>
<comment type="caution">
    <text evidence="2">The sequence shown here is derived from an EMBL/GenBank/DDBJ whole genome shotgun (WGS) entry which is preliminary data.</text>
</comment>
<organism evidence="2 3">
    <name type="scientific">Desmophyllum pertusum</name>
    <dbReference type="NCBI Taxonomy" id="174260"/>
    <lineage>
        <taxon>Eukaryota</taxon>
        <taxon>Metazoa</taxon>
        <taxon>Cnidaria</taxon>
        <taxon>Anthozoa</taxon>
        <taxon>Hexacorallia</taxon>
        <taxon>Scleractinia</taxon>
        <taxon>Caryophylliina</taxon>
        <taxon>Caryophylliidae</taxon>
        <taxon>Desmophyllum</taxon>
    </lineage>
</organism>
<evidence type="ECO:0000313" key="3">
    <source>
        <dbReference type="Proteomes" id="UP001163046"/>
    </source>
</evidence>
<evidence type="ECO:0000313" key="2">
    <source>
        <dbReference type="EMBL" id="KAJ7375172.1"/>
    </source>
</evidence>
<protein>
    <submittedName>
        <fullName evidence="2">Kinesin- protein 11</fullName>
    </submittedName>
</protein>